<sequence length="70" mass="7908">MQCYVTADGRGRYQCELRLSRAPFASIAHPPRSYPFRGAFALTSSVRQFILVDFNVPRTNRSTVSSRLIA</sequence>
<proteinExistence type="predicted"/>
<dbReference type="EMBL" id="LN679129">
    <property type="protein sequence ID" value="CEL58393.1"/>
    <property type="molecule type" value="Genomic_DNA"/>
</dbReference>
<organism evidence="1 2">
    <name type="scientific">Thanatephorus cucumeris (strain AG1-IB / isolate 7/3/14)</name>
    <name type="common">Lettuce bottom rot fungus</name>
    <name type="synonym">Rhizoctonia solani</name>
    <dbReference type="NCBI Taxonomy" id="1108050"/>
    <lineage>
        <taxon>Eukaryota</taxon>
        <taxon>Fungi</taxon>
        <taxon>Dikarya</taxon>
        <taxon>Basidiomycota</taxon>
        <taxon>Agaricomycotina</taxon>
        <taxon>Agaricomycetes</taxon>
        <taxon>Cantharellales</taxon>
        <taxon>Ceratobasidiaceae</taxon>
        <taxon>Rhizoctonia</taxon>
        <taxon>Rhizoctonia solani AG-1</taxon>
    </lineage>
</organism>
<keyword evidence="2" id="KW-1185">Reference proteome</keyword>
<protein>
    <submittedName>
        <fullName evidence="1">Uncharacterized protein</fullName>
    </submittedName>
</protein>
<evidence type="ECO:0000313" key="1">
    <source>
        <dbReference type="EMBL" id="CEL58393.1"/>
    </source>
</evidence>
<evidence type="ECO:0000313" key="2">
    <source>
        <dbReference type="Proteomes" id="UP000059188"/>
    </source>
</evidence>
<dbReference type="Proteomes" id="UP000059188">
    <property type="component" value="Unassembled WGS sequence"/>
</dbReference>
<gene>
    <name evidence="1" type="ORF">RSOLAG1IB_08500</name>
</gene>
<dbReference type="AlphaFoldDB" id="A0A0B7FQ84"/>
<name>A0A0B7FQ84_THACB</name>
<accession>A0A0B7FQ84</accession>
<reference evidence="1 2" key="1">
    <citation type="submission" date="2014-11" db="EMBL/GenBank/DDBJ databases">
        <authorList>
            <person name="Wibberg Daniel"/>
        </authorList>
    </citation>
    <scope>NUCLEOTIDE SEQUENCE [LARGE SCALE GENOMIC DNA]</scope>
    <source>
        <strain evidence="1">Rhizoctonia solani AG1-IB 7/3/14</strain>
    </source>
</reference>